<dbReference type="EMBL" id="LIAE01008114">
    <property type="protein sequence ID" value="PAV75428.1"/>
    <property type="molecule type" value="Genomic_DNA"/>
</dbReference>
<organism evidence="2 3">
    <name type="scientific">Diploscapter pachys</name>
    <dbReference type="NCBI Taxonomy" id="2018661"/>
    <lineage>
        <taxon>Eukaryota</taxon>
        <taxon>Metazoa</taxon>
        <taxon>Ecdysozoa</taxon>
        <taxon>Nematoda</taxon>
        <taxon>Chromadorea</taxon>
        <taxon>Rhabditida</taxon>
        <taxon>Rhabditina</taxon>
        <taxon>Rhabditomorpha</taxon>
        <taxon>Rhabditoidea</taxon>
        <taxon>Rhabditidae</taxon>
        <taxon>Diploscapter</taxon>
    </lineage>
</organism>
<reference evidence="2 3" key="1">
    <citation type="journal article" date="2017" name="Curr. Biol.">
        <title>Genome architecture and evolution of a unichromosomal asexual nematode.</title>
        <authorList>
            <person name="Fradin H."/>
            <person name="Zegar C."/>
            <person name="Gutwein M."/>
            <person name="Lucas J."/>
            <person name="Kovtun M."/>
            <person name="Corcoran D."/>
            <person name="Baugh L.R."/>
            <person name="Kiontke K."/>
            <person name="Gunsalus K."/>
            <person name="Fitch D.H."/>
            <person name="Piano F."/>
        </authorList>
    </citation>
    <scope>NUCLEOTIDE SEQUENCE [LARGE SCALE GENOMIC DNA]</scope>
    <source>
        <strain evidence="2">PF1309</strain>
    </source>
</reference>
<keyword evidence="3" id="KW-1185">Reference proteome</keyword>
<dbReference type="Pfam" id="PF00144">
    <property type="entry name" value="Beta-lactamase"/>
    <property type="match status" value="1"/>
</dbReference>
<dbReference type="InterPro" id="IPR052907">
    <property type="entry name" value="Beta-lactamase/esterase"/>
</dbReference>
<comment type="caution">
    <text evidence="2">The sequence shown here is derived from an EMBL/GenBank/DDBJ whole genome shotgun (WGS) entry which is preliminary data.</text>
</comment>
<evidence type="ECO:0000313" key="2">
    <source>
        <dbReference type="EMBL" id="PAV75428.1"/>
    </source>
</evidence>
<accession>A0A2A2KNG7</accession>
<proteinExistence type="predicted"/>
<dbReference type="InterPro" id="IPR001466">
    <property type="entry name" value="Beta-lactam-related"/>
</dbReference>
<dbReference type="Proteomes" id="UP000218231">
    <property type="component" value="Unassembled WGS sequence"/>
</dbReference>
<dbReference type="STRING" id="2018661.A0A2A2KNG7"/>
<evidence type="ECO:0000313" key="3">
    <source>
        <dbReference type="Proteomes" id="UP000218231"/>
    </source>
</evidence>
<sequence length="295" mass="33801">MTRLDNLIGTTNPLFEKVEKVFKKNFHDGWEREGASIAVYHRGQLVVDLQAVGALCVSILVDRGYCSYDDKMSKFWPEFIQNGKENITIRMLMNHQAGLAALDESISKDDANDFEKMAEILAKQKPNWEPGTKHGYHAITYGWIVDQIVRRVDPKRRSIGAFFKEEVAQKYGIDFHIGLPPSEEHTVSRLSLPPLTHRFKEILHDPRVLIVLAVLHMRSPTSIGRKVRENPQWFKLEQDVNTFNDPELHAMEQVAALGITKARDLAKLFNHFLQGEIVSKVRLPFLVAYLKLCDI</sequence>
<feature type="domain" description="Beta-lactamase-related" evidence="1">
    <location>
        <begin position="51"/>
        <end position="278"/>
    </location>
</feature>
<name>A0A2A2KNG7_9BILA</name>
<dbReference type="Gene3D" id="3.40.710.10">
    <property type="entry name" value="DD-peptidase/beta-lactamase superfamily"/>
    <property type="match status" value="1"/>
</dbReference>
<evidence type="ECO:0000259" key="1">
    <source>
        <dbReference type="Pfam" id="PF00144"/>
    </source>
</evidence>
<gene>
    <name evidence="2" type="ORF">WR25_17820</name>
</gene>
<dbReference type="PANTHER" id="PTHR43319">
    <property type="entry name" value="BETA-LACTAMASE-RELATED"/>
    <property type="match status" value="1"/>
</dbReference>
<dbReference type="PANTHER" id="PTHR43319:SF4">
    <property type="entry name" value="BETA-LACTAMASE DOMAIN-CONTAINING PROTEIN 2"/>
    <property type="match status" value="1"/>
</dbReference>
<dbReference type="OrthoDB" id="5946976at2759"/>
<dbReference type="SUPFAM" id="SSF56601">
    <property type="entry name" value="beta-lactamase/transpeptidase-like"/>
    <property type="match status" value="1"/>
</dbReference>
<dbReference type="AlphaFoldDB" id="A0A2A2KNG7"/>
<dbReference type="InterPro" id="IPR012338">
    <property type="entry name" value="Beta-lactam/transpept-like"/>
</dbReference>
<protein>
    <recommendedName>
        <fullName evidence="1">Beta-lactamase-related domain-containing protein</fullName>
    </recommendedName>
</protein>